<dbReference type="AlphaFoldDB" id="A0A174Q224"/>
<accession>A0A174Q224</accession>
<sequence>MPSKMAISSFPSRRGVPRLSLRIWRANSKWGTMTSSPRDSLSKVSSSSSMSSSLGDS</sequence>
<evidence type="ECO:0000313" key="2">
    <source>
        <dbReference type="EMBL" id="CUP67313.1"/>
    </source>
</evidence>
<dbReference type="EMBL" id="CYZT01000447">
    <property type="protein sequence ID" value="CUP67313.1"/>
    <property type="molecule type" value="Genomic_DNA"/>
</dbReference>
<reference evidence="2 3" key="1">
    <citation type="submission" date="2015-09" db="EMBL/GenBank/DDBJ databases">
        <authorList>
            <consortium name="Pathogen Informatics"/>
        </authorList>
    </citation>
    <scope>NUCLEOTIDE SEQUENCE [LARGE SCALE GENOMIC DNA]</scope>
    <source>
        <strain evidence="2 3">2789STDY5608854</strain>
    </source>
</reference>
<organism evidence="2 3">
    <name type="scientific">Flavonifractor plautii</name>
    <name type="common">Fusobacterium plautii</name>
    <dbReference type="NCBI Taxonomy" id="292800"/>
    <lineage>
        <taxon>Bacteria</taxon>
        <taxon>Bacillati</taxon>
        <taxon>Bacillota</taxon>
        <taxon>Clostridia</taxon>
        <taxon>Eubacteriales</taxon>
        <taxon>Oscillospiraceae</taxon>
        <taxon>Flavonifractor</taxon>
    </lineage>
</organism>
<evidence type="ECO:0000313" key="3">
    <source>
        <dbReference type="Proteomes" id="UP000095746"/>
    </source>
</evidence>
<dbReference type="Proteomes" id="UP000095746">
    <property type="component" value="Unassembled WGS sequence"/>
</dbReference>
<feature type="compositionally biased region" description="Low complexity" evidence="1">
    <location>
        <begin position="35"/>
        <end position="57"/>
    </location>
</feature>
<proteinExistence type="predicted"/>
<evidence type="ECO:0000256" key="1">
    <source>
        <dbReference type="SAM" id="MobiDB-lite"/>
    </source>
</evidence>
<feature type="region of interest" description="Disordered" evidence="1">
    <location>
        <begin position="31"/>
        <end position="57"/>
    </location>
</feature>
<protein>
    <submittedName>
        <fullName evidence="2">Uncharacterized protein</fullName>
    </submittedName>
</protein>
<name>A0A174Q224_FLAPL</name>
<gene>
    <name evidence="2" type="ORF">ERS852411_03452</name>
</gene>